<evidence type="ECO:0000256" key="3">
    <source>
        <dbReference type="ARBA" id="ARBA00022679"/>
    </source>
</evidence>
<dbReference type="CDD" id="cd02440">
    <property type="entry name" value="AdoMet_MTases"/>
    <property type="match status" value="1"/>
</dbReference>
<comment type="similarity">
    <text evidence="1">Belongs to the ANT/ATPSC lysine N-methyltransferase family.</text>
</comment>
<dbReference type="Proteomes" id="UP000827284">
    <property type="component" value="Unassembled WGS sequence"/>
</dbReference>
<dbReference type="InterPro" id="IPR026170">
    <property type="entry name" value="FAM173A/B"/>
</dbReference>
<dbReference type="GO" id="GO:0005739">
    <property type="term" value="C:mitochondrion"/>
    <property type="evidence" value="ECO:0007669"/>
    <property type="project" value="TreeGrafter"/>
</dbReference>
<keyword evidence="2" id="KW-0489">Methyltransferase</keyword>
<organism evidence="6 7">
    <name type="scientific">Entomortierella parvispora</name>
    <dbReference type="NCBI Taxonomy" id="205924"/>
    <lineage>
        <taxon>Eukaryota</taxon>
        <taxon>Fungi</taxon>
        <taxon>Fungi incertae sedis</taxon>
        <taxon>Mucoromycota</taxon>
        <taxon>Mortierellomycotina</taxon>
        <taxon>Mortierellomycetes</taxon>
        <taxon>Mortierellales</taxon>
        <taxon>Mortierellaceae</taxon>
        <taxon>Entomortierella</taxon>
    </lineage>
</organism>
<name>A0A9P3HLY4_9FUNG</name>
<evidence type="ECO:0000256" key="4">
    <source>
        <dbReference type="ARBA" id="ARBA00022691"/>
    </source>
</evidence>
<evidence type="ECO:0000256" key="2">
    <source>
        <dbReference type="ARBA" id="ARBA00022603"/>
    </source>
</evidence>
<dbReference type="Gene3D" id="3.40.50.150">
    <property type="entry name" value="Vaccinia Virus protein VP39"/>
    <property type="match status" value="1"/>
</dbReference>
<dbReference type="SUPFAM" id="SSF53335">
    <property type="entry name" value="S-adenosyl-L-methionine-dependent methyltransferases"/>
    <property type="match status" value="1"/>
</dbReference>
<proteinExistence type="inferred from homology"/>
<evidence type="ECO:0000313" key="6">
    <source>
        <dbReference type="EMBL" id="GJJ79184.1"/>
    </source>
</evidence>
<dbReference type="AlphaFoldDB" id="A0A9P3HLY4"/>
<dbReference type="EMBL" id="BQFW01000015">
    <property type="protein sequence ID" value="GJJ79184.1"/>
    <property type="molecule type" value="Genomic_DNA"/>
</dbReference>
<accession>A0A9P3HLY4</accession>
<keyword evidence="3" id="KW-0808">Transferase</keyword>
<reference evidence="6" key="1">
    <citation type="submission" date="2021-11" db="EMBL/GenBank/DDBJ databases">
        <authorList>
            <person name="Herlambang A."/>
            <person name="Guo Y."/>
            <person name="Takashima Y."/>
            <person name="Nishizawa T."/>
        </authorList>
    </citation>
    <scope>NUCLEOTIDE SEQUENCE</scope>
    <source>
        <strain evidence="6">E1425</strain>
    </source>
</reference>
<dbReference type="PANTHER" id="PTHR13610">
    <property type="entry name" value="METHYLTRANSFERASE DOMAIN-CONTAINING PROTEIN"/>
    <property type="match status" value="1"/>
</dbReference>
<keyword evidence="7" id="KW-1185">Reference proteome</keyword>
<comment type="caution">
    <text evidence="6">The sequence shown here is derived from an EMBL/GenBank/DDBJ whole genome shotgun (WGS) entry which is preliminary data.</text>
</comment>
<dbReference type="PANTHER" id="PTHR13610:SF11">
    <property type="entry name" value="METHYLTRANSFERASE DOMAIN-CONTAINING PROTEIN"/>
    <property type="match status" value="1"/>
</dbReference>
<dbReference type="GO" id="GO:0032259">
    <property type="term" value="P:methylation"/>
    <property type="evidence" value="ECO:0007669"/>
    <property type="project" value="UniProtKB-KW"/>
</dbReference>
<feature type="compositionally biased region" description="Polar residues" evidence="5">
    <location>
        <begin position="1"/>
        <end position="15"/>
    </location>
</feature>
<dbReference type="InterPro" id="IPR029063">
    <property type="entry name" value="SAM-dependent_MTases_sf"/>
</dbReference>
<sequence>MEENTQQYSPLQLQEGSPADEHDLGMEIGQEDKEEEYDRYKDNPDLLNETQPHGAGGSRLFSYDWASGFVSPFRPTPQNLLETMLQHVEFQSPGQDTLLDLGCGDGLVLRQALETFPPSKLKRAIGVDLDKALLEQSRDTFLTKEKQQKAEGDPILSRLELYYGDIIAQHDPLLPIMVPTTQLEESNTATMEALIRSSSHVFVYLLPEALSKLAPLLIDVIESKKKVVLSMRWEIPELQRHLVCGGSQQQFYIYRCS</sequence>
<protein>
    <recommendedName>
        <fullName evidence="8">Methyltransferase domain-containing protein</fullName>
    </recommendedName>
</protein>
<evidence type="ECO:0000313" key="7">
    <source>
        <dbReference type="Proteomes" id="UP000827284"/>
    </source>
</evidence>
<evidence type="ECO:0000256" key="5">
    <source>
        <dbReference type="SAM" id="MobiDB-lite"/>
    </source>
</evidence>
<gene>
    <name evidence="6" type="ORF">EMPS_11543</name>
</gene>
<keyword evidence="4" id="KW-0949">S-adenosyl-L-methionine</keyword>
<dbReference type="GO" id="GO:1905706">
    <property type="term" value="P:regulation of mitochondrial ATP synthesis coupled proton transport"/>
    <property type="evidence" value="ECO:0007669"/>
    <property type="project" value="TreeGrafter"/>
</dbReference>
<evidence type="ECO:0008006" key="8">
    <source>
        <dbReference type="Google" id="ProtNLM"/>
    </source>
</evidence>
<reference evidence="6" key="2">
    <citation type="journal article" date="2022" name="Microbiol. Resour. Announc.">
        <title>Whole-Genome Sequence of Entomortierella parvispora E1425, a Mucoromycotan Fungus Associated with Burkholderiaceae-Related Endosymbiotic Bacteria.</title>
        <authorList>
            <person name="Herlambang A."/>
            <person name="Guo Y."/>
            <person name="Takashima Y."/>
            <person name="Narisawa K."/>
            <person name="Ohta H."/>
            <person name="Nishizawa T."/>
        </authorList>
    </citation>
    <scope>NUCLEOTIDE SEQUENCE</scope>
    <source>
        <strain evidence="6">E1425</strain>
    </source>
</reference>
<feature type="region of interest" description="Disordered" evidence="5">
    <location>
        <begin position="1"/>
        <end position="54"/>
    </location>
</feature>
<evidence type="ECO:0000256" key="1">
    <source>
        <dbReference type="ARBA" id="ARBA00010633"/>
    </source>
</evidence>
<dbReference type="OrthoDB" id="66144at2759"/>
<dbReference type="GO" id="GO:0016279">
    <property type="term" value="F:protein-lysine N-methyltransferase activity"/>
    <property type="evidence" value="ECO:0007669"/>
    <property type="project" value="InterPro"/>
</dbReference>